<keyword evidence="2" id="KW-1133">Transmembrane helix</keyword>
<sequence>MVTRLAGAVIAMATGALALAYLGFGWPILLIGGPLLVGVTITVLVLVLTERPRALLVERRAAVTGASAWKNAAERGENGGAGLMSGFFEISPQPRTVPEQRSALSSPARPAETRKR</sequence>
<accession>A0A1I4X8V4</accession>
<gene>
    <name evidence="3" type="ORF">SAMN05216207_1010126</name>
</gene>
<dbReference type="EMBL" id="FOUY01000010">
    <property type="protein sequence ID" value="SFN21983.1"/>
    <property type="molecule type" value="Genomic_DNA"/>
</dbReference>
<evidence type="ECO:0000256" key="2">
    <source>
        <dbReference type="SAM" id="Phobius"/>
    </source>
</evidence>
<proteinExistence type="predicted"/>
<dbReference type="AlphaFoldDB" id="A0A1I4X8V4"/>
<feature type="region of interest" description="Disordered" evidence="1">
    <location>
        <begin position="83"/>
        <end position="116"/>
    </location>
</feature>
<dbReference type="Proteomes" id="UP000199614">
    <property type="component" value="Unassembled WGS sequence"/>
</dbReference>
<reference evidence="3 4" key="1">
    <citation type="submission" date="2016-10" db="EMBL/GenBank/DDBJ databases">
        <authorList>
            <person name="de Groot N.N."/>
        </authorList>
    </citation>
    <scope>NUCLEOTIDE SEQUENCE [LARGE SCALE GENOMIC DNA]</scope>
    <source>
        <strain evidence="3 4">CGMCC 4.1877</strain>
    </source>
</reference>
<keyword evidence="2" id="KW-0472">Membrane</keyword>
<evidence type="ECO:0000313" key="3">
    <source>
        <dbReference type="EMBL" id="SFN21983.1"/>
    </source>
</evidence>
<keyword evidence="4" id="KW-1185">Reference proteome</keyword>
<feature type="transmembrane region" description="Helical" evidence="2">
    <location>
        <begin position="28"/>
        <end position="49"/>
    </location>
</feature>
<evidence type="ECO:0000256" key="1">
    <source>
        <dbReference type="SAM" id="MobiDB-lite"/>
    </source>
</evidence>
<organism evidence="3 4">
    <name type="scientific">Pseudonocardia ammonioxydans</name>
    <dbReference type="NCBI Taxonomy" id="260086"/>
    <lineage>
        <taxon>Bacteria</taxon>
        <taxon>Bacillati</taxon>
        <taxon>Actinomycetota</taxon>
        <taxon>Actinomycetes</taxon>
        <taxon>Pseudonocardiales</taxon>
        <taxon>Pseudonocardiaceae</taxon>
        <taxon>Pseudonocardia</taxon>
    </lineage>
</organism>
<protein>
    <submittedName>
        <fullName evidence="3">Uncharacterized protein</fullName>
    </submittedName>
</protein>
<keyword evidence="2" id="KW-0812">Transmembrane</keyword>
<dbReference type="STRING" id="260086.SAMN05216207_1010126"/>
<evidence type="ECO:0000313" key="4">
    <source>
        <dbReference type="Proteomes" id="UP000199614"/>
    </source>
</evidence>
<name>A0A1I4X8V4_PSUAM</name>